<evidence type="ECO:0000313" key="5">
    <source>
        <dbReference type="EMBL" id="OCT79549.1"/>
    </source>
</evidence>
<dbReference type="EMBL" id="CM004474">
    <property type="protein sequence ID" value="OCT79549.1"/>
    <property type="molecule type" value="Genomic_DNA"/>
</dbReference>
<feature type="domain" description="Ig-like" evidence="3">
    <location>
        <begin position="1"/>
        <end position="75"/>
    </location>
</feature>
<name>A0A974HIS0_XENLA</name>
<dbReference type="PANTHER" id="PTHR23282">
    <property type="entry name" value="APICAL ENDOSOMAL GLYCOPROTEIN PRECURSOR"/>
    <property type="match status" value="1"/>
</dbReference>
<dbReference type="CDD" id="cd00063">
    <property type="entry name" value="FN3"/>
    <property type="match status" value="1"/>
</dbReference>
<reference evidence="6" key="1">
    <citation type="journal article" date="2016" name="Nature">
        <title>Genome evolution in the allotetraploid frog Xenopus laevis.</title>
        <authorList>
            <person name="Session A.M."/>
            <person name="Uno Y."/>
            <person name="Kwon T."/>
            <person name="Chapman J.A."/>
            <person name="Toyoda A."/>
            <person name="Takahashi S."/>
            <person name="Fukui A."/>
            <person name="Hikosaka A."/>
            <person name="Suzuki A."/>
            <person name="Kondo M."/>
            <person name="van Heeringen S.J."/>
            <person name="Quigley I."/>
            <person name="Heinz S."/>
            <person name="Ogino H."/>
            <person name="Ochi H."/>
            <person name="Hellsten U."/>
            <person name="Lyons J.B."/>
            <person name="Simakov O."/>
            <person name="Putnam N."/>
            <person name="Stites J."/>
            <person name="Kuroki Y."/>
            <person name="Tanaka T."/>
            <person name="Michiue T."/>
            <person name="Watanabe M."/>
            <person name="Bogdanovic O."/>
            <person name="Lister R."/>
            <person name="Georgiou G."/>
            <person name="Paranjpe S.S."/>
            <person name="van Kruijsbergen I."/>
            <person name="Shu S."/>
            <person name="Carlson J."/>
            <person name="Kinoshita T."/>
            <person name="Ohta Y."/>
            <person name="Mawaribuchi S."/>
            <person name="Jenkins J."/>
            <person name="Grimwood J."/>
            <person name="Schmutz J."/>
            <person name="Mitros T."/>
            <person name="Mozaffari S.V."/>
            <person name="Suzuki Y."/>
            <person name="Haramoto Y."/>
            <person name="Yamamoto T.S."/>
            <person name="Takagi C."/>
            <person name="Heald R."/>
            <person name="Miller K."/>
            <person name="Haudenschild C."/>
            <person name="Kitzman J."/>
            <person name="Nakayama T."/>
            <person name="Izutsu Y."/>
            <person name="Robert J."/>
            <person name="Fortriede J."/>
            <person name="Burns K."/>
            <person name="Lotay V."/>
            <person name="Karimi K."/>
            <person name="Yasuoka Y."/>
            <person name="Dichmann D.S."/>
            <person name="Flajnik M.F."/>
            <person name="Houston D.W."/>
            <person name="Shendure J."/>
            <person name="DuPasquier L."/>
            <person name="Vize P.D."/>
            <person name="Zorn A.M."/>
            <person name="Ito M."/>
            <person name="Marcotte E.M."/>
            <person name="Wallingford J.B."/>
            <person name="Ito Y."/>
            <person name="Asashima M."/>
            <person name="Ueno N."/>
            <person name="Matsuda Y."/>
            <person name="Veenstra G.J."/>
            <person name="Fujiyama A."/>
            <person name="Harland R.M."/>
            <person name="Taira M."/>
            <person name="Rokhsar D.S."/>
        </authorList>
    </citation>
    <scope>NUCLEOTIDE SEQUENCE [LARGE SCALE GENOMIC DNA]</scope>
    <source>
        <strain evidence="6">J</strain>
    </source>
</reference>
<organism evidence="5 6">
    <name type="scientific">Xenopus laevis</name>
    <name type="common">African clawed frog</name>
    <dbReference type="NCBI Taxonomy" id="8355"/>
    <lineage>
        <taxon>Eukaryota</taxon>
        <taxon>Metazoa</taxon>
        <taxon>Chordata</taxon>
        <taxon>Craniata</taxon>
        <taxon>Vertebrata</taxon>
        <taxon>Euteleostomi</taxon>
        <taxon>Amphibia</taxon>
        <taxon>Batrachia</taxon>
        <taxon>Anura</taxon>
        <taxon>Pipoidea</taxon>
        <taxon>Pipidae</taxon>
        <taxon>Xenopodinae</taxon>
        <taxon>Xenopus</taxon>
        <taxon>Xenopus</taxon>
    </lineage>
</organism>
<accession>A0A974HIS0</accession>
<dbReference type="InterPro" id="IPR007110">
    <property type="entry name" value="Ig-like_dom"/>
</dbReference>
<dbReference type="InterPro" id="IPR013320">
    <property type="entry name" value="ConA-like_dom_sf"/>
</dbReference>
<gene>
    <name evidence="5" type="ORF">XELAEV_18026358mg</name>
</gene>
<dbReference type="InterPro" id="IPR051560">
    <property type="entry name" value="MAM_domain-containing"/>
</dbReference>
<dbReference type="SMART" id="SM00060">
    <property type="entry name" value="FN3"/>
    <property type="match status" value="1"/>
</dbReference>
<dbReference type="Gene3D" id="2.60.120.200">
    <property type="match status" value="1"/>
</dbReference>
<dbReference type="Pfam" id="PF07679">
    <property type="entry name" value="I-set"/>
    <property type="match status" value="1"/>
</dbReference>
<dbReference type="SUPFAM" id="SSF49265">
    <property type="entry name" value="Fibronectin type III"/>
    <property type="match status" value="1"/>
</dbReference>
<feature type="domain" description="Fibronectin type-III" evidence="4">
    <location>
        <begin position="87"/>
        <end position="187"/>
    </location>
</feature>
<dbReference type="PROSITE" id="PS50853">
    <property type="entry name" value="FN3"/>
    <property type="match status" value="1"/>
</dbReference>
<dbReference type="SUPFAM" id="SSF49899">
    <property type="entry name" value="Concanavalin A-like lectins/glucanases"/>
    <property type="match status" value="1"/>
</dbReference>
<evidence type="ECO:0000259" key="3">
    <source>
        <dbReference type="PROSITE" id="PS50835"/>
    </source>
</evidence>
<dbReference type="Pfam" id="PF00629">
    <property type="entry name" value="MAM"/>
    <property type="match status" value="1"/>
</dbReference>
<dbReference type="PANTHER" id="PTHR23282:SF123">
    <property type="entry name" value="MAM DOMAIN-CONTAINING GLYCOSYLPHOSPHATIDYLINOSITOL ANCHOR PROTEIN 1"/>
    <property type="match status" value="1"/>
</dbReference>
<dbReference type="InterPro" id="IPR013783">
    <property type="entry name" value="Ig-like_fold"/>
</dbReference>
<feature type="domain" description="MAM" evidence="2">
    <location>
        <begin position="187"/>
        <end position="309"/>
    </location>
</feature>
<dbReference type="PROSITE" id="PS50835">
    <property type="entry name" value="IG_LIKE"/>
    <property type="match status" value="1"/>
</dbReference>
<dbReference type="CDD" id="cd06263">
    <property type="entry name" value="MAM"/>
    <property type="match status" value="1"/>
</dbReference>
<protein>
    <recommendedName>
        <fullName evidence="7">MAM domain-containing glycosylphosphatidylinositol anchor protein 1</fullName>
    </recommendedName>
</protein>
<keyword evidence="1" id="KW-0393">Immunoglobulin domain</keyword>
<dbReference type="Pfam" id="PF00041">
    <property type="entry name" value="fn3"/>
    <property type="match status" value="1"/>
</dbReference>
<dbReference type="InterPro" id="IPR013098">
    <property type="entry name" value="Ig_I-set"/>
</dbReference>
<dbReference type="GO" id="GO:0016020">
    <property type="term" value="C:membrane"/>
    <property type="evidence" value="ECO:0007669"/>
    <property type="project" value="InterPro"/>
</dbReference>
<evidence type="ECO:0000313" key="6">
    <source>
        <dbReference type="Proteomes" id="UP000694892"/>
    </source>
</evidence>
<evidence type="ECO:0000259" key="4">
    <source>
        <dbReference type="PROSITE" id="PS50853"/>
    </source>
</evidence>
<dbReference type="PROSITE" id="PS50060">
    <property type="entry name" value="MAM_2"/>
    <property type="match status" value="1"/>
</dbReference>
<dbReference type="SMART" id="SM00137">
    <property type="entry name" value="MAM"/>
    <property type="match status" value="1"/>
</dbReference>
<dbReference type="InterPro" id="IPR000998">
    <property type="entry name" value="MAM_dom"/>
</dbReference>
<proteinExistence type="predicted"/>
<dbReference type="AlphaFoldDB" id="A0A974HIS0"/>
<dbReference type="InterPro" id="IPR036116">
    <property type="entry name" value="FN3_sf"/>
</dbReference>
<sequence length="346" mass="39588">MHTGFTMRCNLLKGSPLKLATAVWRYNTNLLNVDPTEQQEYSELRINSLTQKTSGTYECTVSNDVGSDSCVFQVTGKALSPEFYYDTPSPIKVFKQFRNYSYLLQWTQKEPGDVDPITSYRLEYRQTNLRNIMIKDIPVRGIQKGQLQQYLLTDLKANQSYEVQLTPYTSFGTGDSASRIIQYTERYYMFIEASPPRVPGEKARLISPMYNVSTKPPYHRTPFCVSFYYHMYGRHIGNLNLLMRTRSKGTMDTQVWSLRGDRGNRWQHAMVPMSPMGPFQVVFEGVRGSGIEGDIAIDDVTVRKGDCPWKQLPPTKDVIPPGSPACKVFAPTLNWALAFFLFVLLR</sequence>
<dbReference type="Gene3D" id="2.60.40.10">
    <property type="entry name" value="Immunoglobulins"/>
    <property type="match status" value="1"/>
</dbReference>
<evidence type="ECO:0000259" key="2">
    <source>
        <dbReference type="PROSITE" id="PS50060"/>
    </source>
</evidence>
<dbReference type="InterPro" id="IPR003961">
    <property type="entry name" value="FN3_dom"/>
</dbReference>
<evidence type="ECO:0000256" key="1">
    <source>
        <dbReference type="ARBA" id="ARBA00023319"/>
    </source>
</evidence>
<dbReference type="Proteomes" id="UP000694892">
    <property type="component" value="Chromosome 5L"/>
</dbReference>
<evidence type="ECO:0008006" key="7">
    <source>
        <dbReference type="Google" id="ProtNLM"/>
    </source>
</evidence>
<dbReference type="GO" id="GO:0005794">
    <property type="term" value="C:Golgi apparatus"/>
    <property type="evidence" value="ECO:0007669"/>
    <property type="project" value="TreeGrafter"/>
</dbReference>